<sequence length="75" mass="8203">MASKITHRGVAIVTLDEGEAVLQHCTQNCIAIRHDDAGWWTCFVGPNGEVDDYDQPFPSRDEAVWAAKAAAEFGI</sequence>
<accession>A0A7X4KNK4</accession>
<name>A0A7X4KNK4_9BURK</name>
<comment type="caution">
    <text evidence="1">The sequence shown here is derived from an EMBL/GenBank/DDBJ whole genome shotgun (WGS) entry which is preliminary data.</text>
</comment>
<protein>
    <submittedName>
        <fullName evidence="1">Uncharacterized protein</fullName>
    </submittedName>
</protein>
<proteinExistence type="predicted"/>
<gene>
    <name evidence="1" type="ORF">GTP77_18330</name>
</gene>
<dbReference type="Proteomes" id="UP000450676">
    <property type="component" value="Unassembled WGS sequence"/>
</dbReference>
<evidence type="ECO:0000313" key="2">
    <source>
        <dbReference type="Proteomes" id="UP000450676"/>
    </source>
</evidence>
<reference evidence="1 2" key="1">
    <citation type="submission" date="2019-12" db="EMBL/GenBank/DDBJ databases">
        <title>Novel species isolated from a subtropical stream in China.</title>
        <authorList>
            <person name="Lu H."/>
        </authorList>
    </citation>
    <scope>NUCLEOTIDE SEQUENCE [LARGE SCALE GENOMIC DNA]</scope>
    <source>
        <strain evidence="1 2">FT127W</strain>
    </source>
</reference>
<evidence type="ECO:0000313" key="1">
    <source>
        <dbReference type="EMBL" id="MYN09282.1"/>
    </source>
</evidence>
<dbReference type="RefSeq" id="WP_161073585.1">
    <property type="nucleotide sequence ID" value="NZ_CP086370.1"/>
</dbReference>
<organism evidence="1 2">
    <name type="scientific">Pseudoduganella aquatica</name>
    <dbReference type="NCBI Taxonomy" id="2660641"/>
    <lineage>
        <taxon>Bacteria</taxon>
        <taxon>Pseudomonadati</taxon>
        <taxon>Pseudomonadota</taxon>
        <taxon>Betaproteobacteria</taxon>
        <taxon>Burkholderiales</taxon>
        <taxon>Oxalobacteraceae</taxon>
        <taxon>Telluria group</taxon>
        <taxon>Pseudoduganella</taxon>
    </lineage>
</organism>
<dbReference type="EMBL" id="WWCU01000021">
    <property type="protein sequence ID" value="MYN09282.1"/>
    <property type="molecule type" value="Genomic_DNA"/>
</dbReference>
<dbReference type="AlphaFoldDB" id="A0A7X4KNK4"/>
<keyword evidence="2" id="KW-1185">Reference proteome</keyword>